<organism evidence="1 2">
    <name type="scientific">Weizmannia acidilactici</name>
    <dbReference type="NCBI Taxonomy" id="2607726"/>
    <lineage>
        <taxon>Bacteria</taxon>
        <taxon>Bacillati</taxon>
        <taxon>Bacillota</taxon>
        <taxon>Bacilli</taxon>
        <taxon>Bacillales</taxon>
        <taxon>Bacillaceae</taxon>
        <taxon>Heyndrickxia</taxon>
    </lineage>
</organism>
<protein>
    <submittedName>
        <fullName evidence="1">Protease synthase and sporulation protein PAI 2</fullName>
    </submittedName>
</protein>
<dbReference type="GO" id="GO:0006508">
    <property type="term" value="P:proteolysis"/>
    <property type="evidence" value="ECO:0007669"/>
    <property type="project" value="UniProtKB-KW"/>
</dbReference>
<dbReference type="InterPro" id="IPR007396">
    <property type="entry name" value="TR_PAI2-type"/>
</dbReference>
<dbReference type="AlphaFoldDB" id="A0A5J4JIJ2"/>
<evidence type="ECO:0000313" key="1">
    <source>
        <dbReference type="EMBL" id="GER70247.1"/>
    </source>
</evidence>
<dbReference type="PANTHER" id="PTHR35802">
    <property type="entry name" value="PROTEASE SYNTHASE AND SPORULATION PROTEIN PAI 2"/>
    <property type="match status" value="1"/>
</dbReference>
<comment type="caution">
    <text evidence="1">The sequence shown here is derived from an EMBL/GenBank/DDBJ whole genome shotgun (WGS) entry which is preliminary data.</text>
</comment>
<evidence type="ECO:0000313" key="2">
    <source>
        <dbReference type="Proteomes" id="UP000391919"/>
    </source>
</evidence>
<dbReference type="PANTHER" id="PTHR35802:SF1">
    <property type="entry name" value="PROTEASE SYNTHASE AND SPORULATION PROTEIN PAI 2"/>
    <property type="match status" value="1"/>
</dbReference>
<dbReference type="InterPro" id="IPR012349">
    <property type="entry name" value="Split_barrel_FMN-bd"/>
</dbReference>
<dbReference type="GO" id="GO:0008233">
    <property type="term" value="F:peptidase activity"/>
    <property type="evidence" value="ECO:0007669"/>
    <property type="project" value="UniProtKB-KW"/>
</dbReference>
<proteinExistence type="predicted"/>
<keyword evidence="1" id="KW-0645">Protease</keyword>
<dbReference type="Pfam" id="PF04299">
    <property type="entry name" value="FMN_bind_2"/>
    <property type="match status" value="1"/>
</dbReference>
<gene>
    <name evidence="1" type="primary">paiB</name>
    <name evidence="1" type="ORF">BpJC7_15500</name>
</gene>
<accession>A0A5J4JIJ2</accession>
<dbReference type="EMBL" id="BKZQ01000017">
    <property type="protein sequence ID" value="GER70247.1"/>
    <property type="molecule type" value="Genomic_DNA"/>
</dbReference>
<dbReference type="SUPFAM" id="SSF50475">
    <property type="entry name" value="FMN-binding split barrel"/>
    <property type="match status" value="1"/>
</dbReference>
<keyword evidence="2" id="KW-1185">Reference proteome</keyword>
<dbReference type="Proteomes" id="UP000391919">
    <property type="component" value="Unassembled WGS sequence"/>
</dbReference>
<sequence length="194" mass="22044">MYIPKAFEVTEKEKLYNFIKNNSFGILFSQDDIGPMATHLPFLLHESGQLSTHMAKANPHWKSLNGKEVLVVFQGPHAYISPTWYHEENTVPTSNYVAAHVYGTVKIVKSKEETVHLMDQMVNLYESGLSEPWTAPFGTKFIDGLMNGIVMLKITINKVEGKWKLNQIHSIERQQNVVNGLRMAKNIISLKSQT</sequence>
<keyword evidence="1" id="KW-0378">Hydrolase</keyword>
<name>A0A5J4JIJ2_9BACI</name>
<reference evidence="1 2" key="1">
    <citation type="submission" date="2019-09" db="EMBL/GenBank/DDBJ databases">
        <title>Draft genome sequence of Bacillus sp. JC-7.</title>
        <authorList>
            <person name="Tanaka N."/>
            <person name="Shiwa Y."/>
            <person name="Fujita N."/>
            <person name="Tanasupawat S."/>
        </authorList>
    </citation>
    <scope>NUCLEOTIDE SEQUENCE [LARGE SCALE GENOMIC DNA]</scope>
    <source>
        <strain evidence="1 2">JC-7</strain>
    </source>
</reference>
<dbReference type="PIRSF" id="PIRSF010372">
    <property type="entry name" value="PaiB"/>
    <property type="match status" value="1"/>
</dbReference>
<dbReference type="Gene3D" id="2.30.110.10">
    <property type="entry name" value="Electron Transport, Fmn-binding Protein, Chain A"/>
    <property type="match status" value="1"/>
</dbReference>